<evidence type="ECO:0000256" key="6">
    <source>
        <dbReference type="ARBA" id="ARBA00025707"/>
    </source>
</evidence>
<reference evidence="9 10" key="1">
    <citation type="journal article" date="2014" name="Nature">
        <title>The genomic substrate for adaptive radiation in African cichlid fish.</title>
        <authorList>
            <person name="Brawand D."/>
            <person name="Wagner C.E."/>
            <person name="Li Y.I."/>
            <person name="Malinsky M."/>
            <person name="Keller I."/>
            <person name="Fan S."/>
            <person name="Simakov O."/>
            <person name="Ng A.Y."/>
            <person name="Lim Z.W."/>
            <person name="Bezault E."/>
            <person name="Turner-Maier J."/>
            <person name="Johnson J."/>
            <person name="Alcazar R."/>
            <person name="Noh H.J."/>
            <person name="Russell P."/>
            <person name="Aken B."/>
            <person name="Alfoldi J."/>
            <person name="Amemiya C."/>
            <person name="Azzouzi N."/>
            <person name="Baroiller J.F."/>
            <person name="Barloy-Hubler F."/>
            <person name="Berlin A."/>
            <person name="Bloomquist R."/>
            <person name="Carleton K.L."/>
            <person name="Conte M.A."/>
            <person name="D'Cotta H."/>
            <person name="Eshel O."/>
            <person name="Gaffney L."/>
            <person name="Galibert F."/>
            <person name="Gante H.F."/>
            <person name="Gnerre S."/>
            <person name="Greuter L."/>
            <person name="Guyon R."/>
            <person name="Haddad N.S."/>
            <person name="Haerty W."/>
            <person name="Harris R.M."/>
            <person name="Hofmann H.A."/>
            <person name="Hourlier T."/>
            <person name="Hulata G."/>
            <person name="Jaffe D.B."/>
            <person name="Lara M."/>
            <person name="Lee A.P."/>
            <person name="MacCallum I."/>
            <person name="Mwaiko S."/>
            <person name="Nikaido M."/>
            <person name="Nishihara H."/>
            <person name="Ozouf-Costaz C."/>
            <person name="Penman D.J."/>
            <person name="Przybylski D."/>
            <person name="Rakotomanga M."/>
            <person name="Renn S.C.P."/>
            <person name="Ribeiro F.J."/>
            <person name="Ron M."/>
            <person name="Salzburger W."/>
            <person name="Sanchez-Pulido L."/>
            <person name="Santos M.E."/>
            <person name="Searle S."/>
            <person name="Sharpe T."/>
            <person name="Swofford R."/>
            <person name="Tan F.J."/>
            <person name="Williams L."/>
            <person name="Young S."/>
            <person name="Yin S."/>
            <person name="Okada N."/>
            <person name="Kocher T.D."/>
            <person name="Miska E.A."/>
            <person name="Lander E.S."/>
            <person name="Venkatesh B."/>
            <person name="Fernald R.D."/>
            <person name="Meyer A."/>
            <person name="Ponting C.P."/>
            <person name="Streelman J.T."/>
            <person name="Lindblad-Toh K."/>
            <person name="Seehausen O."/>
            <person name="Di Palma F."/>
        </authorList>
    </citation>
    <scope>NUCLEOTIDE SEQUENCE</scope>
</reference>
<keyword evidence="4" id="KW-0472">Membrane</keyword>
<dbReference type="Pfam" id="PF01553">
    <property type="entry name" value="Acyltransferase"/>
    <property type="match status" value="1"/>
</dbReference>
<dbReference type="GO" id="GO:0004366">
    <property type="term" value="F:glycerol-3-phosphate O-acyltransferase activity"/>
    <property type="evidence" value="ECO:0007669"/>
    <property type="project" value="TreeGrafter"/>
</dbReference>
<dbReference type="InterPro" id="IPR045520">
    <property type="entry name" value="GPAT/DHAPAT_C"/>
</dbReference>
<feature type="domain" description="Phospholipid/glycerol acyltransferase" evidence="8">
    <location>
        <begin position="189"/>
        <end position="318"/>
    </location>
</feature>
<dbReference type="GeneTree" id="ENSGT00520000055570"/>
<evidence type="ECO:0000256" key="7">
    <source>
        <dbReference type="PIRNR" id="PIRNR000437"/>
    </source>
</evidence>
<dbReference type="PANTHER" id="PTHR12563">
    <property type="entry name" value="GLYCEROL-3-PHOSPHATE ACYLTRANSFERASE"/>
    <property type="match status" value="1"/>
</dbReference>
<keyword evidence="3 7" id="KW-0808">Transferase</keyword>
<dbReference type="PIRSF" id="PIRSF000437">
    <property type="entry name" value="GPAT_DHAPAT"/>
    <property type="match status" value="1"/>
</dbReference>
<evidence type="ECO:0000313" key="10">
    <source>
        <dbReference type="Proteomes" id="UP000265160"/>
    </source>
</evidence>
<proteinExistence type="inferred from homology"/>
<dbReference type="GO" id="GO:0008654">
    <property type="term" value="P:phospholipid biosynthetic process"/>
    <property type="evidence" value="ECO:0007669"/>
    <property type="project" value="TreeGrafter"/>
</dbReference>
<sequence length="738" mass="83906">MFPPKIFRHFFPHQTNSRSLKTLAIALNSARGVRGVTWEQRVEYYNMREEFPKPRHTIGPGLKDEEEFTDILEERRCTTDLGYALRTFNPQPYKGAPSSSTSDLKKAVLESQYLRYIAKEIALETGSSVEKVRQEARGILEEMSHNLQLGFIRLMAYTVNKVFKRLFRSIYVNMEGLNMLQQAIQESPVILMPNHRSYVDFLIVSFILFTYDIPIPVIAAGIPLASMKVVGEILRRSGAFFIRRAIGSDKLYWAVLSEYVRTIVRTGCAPLEFYVEGFRSRTLKSVVPKLGMMDMVLEPYFKGEVFDITLVPISISYDRVVEESLLALELLGVPKPKESTTGLFKASRVLQEDYGCMHVNFGRPLSVRQLCEGKINRSEYNLIPRDLPQRPSTEIQDCVNWVAHLIVRTQEEGSLISPWSLMACLLLQAPITTLTEEGLQWHGLTEKTLWLRKLVLDFRGRLNWPDSDVMSSTVALHHSIVHHKAGRVCLVQDGDPASQDPLSPEEGVMRTAAAVLMLVSYRNQALHVFVRPGILATAIHITKSTQKDELFSFFCFLRDVFANEFIFIPGRASQDFAEACSLLQKCGAVHMSEQEVTVLETGLEVLSFLQKLLQPFLDSYQLIFRYLCENGAHVFTEKQFLPAVQNLATKLILSGDLHTFEVLSSDTQKNVLSALRRLEAVTKLRASQQNEYKVNKAAVRRTGDILCKIICDIPVKIKLLFCVRLENFVLFFTLLSLK</sequence>
<evidence type="ECO:0000313" key="9">
    <source>
        <dbReference type="Ensembl" id="ENSMZEP00005020199.1"/>
    </source>
</evidence>
<dbReference type="GO" id="GO:0005778">
    <property type="term" value="C:peroxisomal membrane"/>
    <property type="evidence" value="ECO:0007669"/>
    <property type="project" value="TreeGrafter"/>
</dbReference>
<dbReference type="GO" id="GO:0019432">
    <property type="term" value="P:triglyceride biosynthetic process"/>
    <property type="evidence" value="ECO:0007669"/>
    <property type="project" value="TreeGrafter"/>
</dbReference>
<name>A0A3P9CDT0_9CICH</name>
<dbReference type="SUPFAM" id="SSF69593">
    <property type="entry name" value="Glycerol-3-phosphate (1)-acyltransferase"/>
    <property type="match status" value="1"/>
</dbReference>
<dbReference type="Ensembl" id="ENSMZET00005020851.1">
    <property type="protein sequence ID" value="ENSMZEP00005020199.1"/>
    <property type="gene ID" value="ENSMZEG00005015111.1"/>
</dbReference>
<comment type="subcellular location">
    <subcellularLocation>
        <location evidence="1">Membrane</location>
    </subcellularLocation>
</comment>
<dbReference type="Pfam" id="PF19277">
    <property type="entry name" value="GPAT_C"/>
    <property type="match status" value="1"/>
</dbReference>
<dbReference type="GO" id="GO:0016287">
    <property type="term" value="F:glycerone-phosphate O-acyltransferase activity"/>
    <property type="evidence" value="ECO:0007669"/>
    <property type="project" value="TreeGrafter"/>
</dbReference>
<keyword evidence="5 7" id="KW-0012">Acyltransferase</keyword>
<dbReference type="AlphaFoldDB" id="A0A3P9CDT0"/>
<comment type="pathway">
    <text evidence="6">Phospholipid metabolism.</text>
</comment>
<dbReference type="GO" id="GO:0008611">
    <property type="term" value="P:ether lipid biosynthetic process"/>
    <property type="evidence" value="ECO:0007669"/>
    <property type="project" value="TreeGrafter"/>
</dbReference>
<reference evidence="9" key="3">
    <citation type="submission" date="2025-09" db="UniProtKB">
        <authorList>
            <consortium name="Ensembl"/>
        </authorList>
    </citation>
    <scope>IDENTIFICATION</scope>
</reference>
<evidence type="ECO:0000256" key="4">
    <source>
        <dbReference type="ARBA" id="ARBA00023136"/>
    </source>
</evidence>
<dbReference type="InterPro" id="IPR022284">
    <property type="entry name" value="GPAT/DHAPAT"/>
</dbReference>
<dbReference type="CDD" id="cd07993">
    <property type="entry name" value="LPLAT_DHAPAT-like"/>
    <property type="match status" value="1"/>
</dbReference>
<dbReference type="GO" id="GO:0031966">
    <property type="term" value="C:mitochondrial membrane"/>
    <property type="evidence" value="ECO:0007669"/>
    <property type="project" value="TreeGrafter"/>
</dbReference>
<dbReference type="InterPro" id="IPR041728">
    <property type="entry name" value="GPAT/DHAPAT_LPLAT"/>
</dbReference>
<evidence type="ECO:0000259" key="8">
    <source>
        <dbReference type="SMART" id="SM00563"/>
    </source>
</evidence>
<dbReference type="Proteomes" id="UP000265160">
    <property type="component" value="LG15"/>
</dbReference>
<dbReference type="SMART" id="SM00563">
    <property type="entry name" value="PlsC"/>
    <property type="match status" value="1"/>
</dbReference>
<protein>
    <submittedName>
        <fullName evidence="9">Dihydroxyacetone phosphate acyltransferase</fullName>
    </submittedName>
</protein>
<evidence type="ECO:0000256" key="3">
    <source>
        <dbReference type="ARBA" id="ARBA00022679"/>
    </source>
</evidence>
<organism evidence="9 10">
    <name type="scientific">Maylandia zebra</name>
    <name type="common">zebra mbuna</name>
    <dbReference type="NCBI Taxonomy" id="106582"/>
    <lineage>
        <taxon>Eukaryota</taxon>
        <taxon>Metazoa</taxon>
        <taxon>Chordata</taxon>
        <taxon>Craniata</taxon>
        <taxon>Vertebrata</taxon>
        <taxon>Euteleostomi</taxon>
        <taxon>Actinopterygii</taxon>
        <taxon>Neopterygii</taxon>
        <taxon>Teleostei</taxon>
        <taxon>Neoteleostei</taxon>
        <taxon>Acanthomorphata</taxon>
        <taxon>Ovalentaria</taxon>
        <taxon>Cichlomorphae</taxon>
        <taxon>Cichliformes</taxon>
        <taxon>Cichlidae</taxon>
        <taxon>African cichlids</taxon>
        <taxon>Pseudocrenilabrinae</taxon>
        <taxon>Haplochromini</taxon>
        <taxon>Maylandia</taxon>
        <taxon>Maylandia zebra complex</taxon>
    </lineage>
</organism>
<evidence type="ECO:0000256" key="1">
    <source>
        <dbReference type="ARBA" id="ARBA00004370"/>
    </source>
</evidence>
<dbReference type="GO" id="GO:0006631">
    <property type="term" value="P:fatty acid metabolic process"/>
    <property type="evidence" value="ECO:0007669"/>
    <property type="project" value="TreeGrafter"/>
</dbReference>
<dbReference type="STRING" id="106582.ENSMZEP00005020199"/>
<reference evidence="9" key="2">
    <citation type="submission" date="2025-08" db="UniProtKB">
        <authorList>
            <consortium name="Ensembl"/>
        </authorList>
    </citation>
    <scope>IDENTIFICATION</scope>
</reference>
<evidence type="ECO:0000256" key="2">
    <source>
        <dbReference type="ARBA" id="ARBA00007937"/>
    </source>
</evidence>
<accession>A0A3P9CDT0</accession>
<dbReference type="PANTHER" id="PTHR12563:SF22">
    <property type="entry name" value="DIHYDROXYACETONE PHOSPHATE ACYLTRANSFERASE ISOFORM X1"/>
    <property type="match status" value="1"/>
</dbReference>
<dbReference type="InterPro" id="IPR002123">
    <property type="entry name" value="Plipid/glycerol_acylTrfase"/>
</dbReference>
<keyword evidence="10" id="KW-1185">Reference proteome</keyword>
<comment type="similarity">
    <text evidence="2 7">Belongs to the GPAT/DAPAT family.</text>
</comment>
<evidence type="ECO:0000256" key="5">
    <source>
        <dbReference type="ARBA" id="ARBA00023315"/>
    </source>
</evidence>